<dbReference type="Proteomes" id="UP000186890">
    <property type="component" value="Unassembled WGS sequence"/>
</dbReference>
<organism evidence="5 6">
    <name type="scientific">Streptococcus cuniculi</name>
    <dbReference type="NCBI Taxonomy" id="1432788"/>
    <lineage>
        <taxon>Bacteria</taxon>
        <taxon>Bacillati</taxon>
        <taxon>Bacillota</taxon>
        <taxon>Bacilli</taxon>
        <taxon>Lactobacillales</taxon>
        <taxon>Streptococcaceae</taxon>
        <taxon>Streptococcus</taxon>
    </lineage>
</organism>
<evidence type="ECO:0000256" key="1">
    <source>
        <dbReference type="ARBA" id="ARBA00023015"/>
    </source>
</evidence>
<keyword evidence="6" id="KW-1185">Reference proteome</keyword>
<sequence length="236" mass="27806">MKIPKYQQVQNDLRHQIISGKFENGDKFYTEAELTKLYNVSSITVIRAVNELVKDGYLVRQQGKGTFVSRSRKGKLVEFSDIEVFSLEEESVKVLTCEKGNDPRILEELSLDKTSYYYKIIRVRYAKDAPYIYQQSYIPARYIKNPEAPLSHFQSIYQRFKLDFNLHMSEELYSETNEVVFPTPTEVATHLQMAKDEPSILQIRTTKRTGSEEVLEYIETYKHWKFFKFEIVANKH</sequence>
<dbReference type="PROSITE" id="PS50949">
    <property type="entry name" value="HTH_GNTR"/>
    <property type="match status" value="1"/>
</dbReference>
<dbReference type="GO" id="GO:0045892">
    <property type="term" value="P:negative regulation of DNA-templated transcription"/>
    <property type="evidence" value="ECO:0007669"/>
    <property type="project" value="TreeGrafter"/>
</dbReference>
<dbReference type="CDD" id="cd07377">
    <property type="entry name" value="WHTH_GntR"/>
    <property type="match status" value="1"/>
</dbReference>
<dbReference type="RefSeq" id="WP_075104050.1">
    <property type="nucleotide sequence ID" value="NZ_MSJM01000001.1"/>
</dbReference>
<accession>A0A1Q8EB36</accession>
<dbReference type="SUPFAM" id="SSF46785">
    <property type="entry name" value="Winged helix' DNA-binding domain"/>
    <property type="match status" value="1"/>
</dbReference>
<dbReference type="Pfam" id="PF00392">
    <property type="entry name" value="GntR"/>
    <property type="match status" value="1"/>
</dbReference>
<dbReference type="PANTHER" id="PTHR44846">
    <property type="entry name" value="MANNOSYL-D-GLYCERATE TRANSPORT/METABOLISM SYSTEM REPRESSOR MNGR-RELATED"/>
    <property type="match status" value="1"/>
</dbReference>
<gene>
    <name evidence="5" type="ORF">BU202_01615</name>
</gene>
<dbReference type="GO" id="GO:0003700">
    <property type="term" value="F:DNA-binding transcription factor activity"/>
    <property type="evidence" value="ECO:0007669"/>
    <property type="project" value="InterPro"/>
</dbReference>
<dbReference type="InterPro" id="IPR028978">
    <property type="entry name" value="Chorismate_lyase_/UTRA_dom_sf"/>
</dbReference>
<dbReference type="SMART" id="SM00345">
    <property type="entry name" value="HTH_GNTR"/>
    <property type="match status" value="1"/>
</dbReference>
<comment type="caution">
    <text evidence="5">The sequence shown here is derived from an EMBL/GenBank/DDBJ whole genome shotgun (WGS) entry which is preliminary data.</text>
</comment>
<dbReference type="GO" id="GO:0003677">
    <property type="term" value="F:DNA binding"/>
    <property type="evidence" value="ECO:0007669"/>
    <property type="project" value="UniProtKB-KW"/>
</dbReference>
<evidence type="ECO:0000256" key="3">
    <source>
        <dbReference type="ARBA" id="ARBA00023163"/>
    </source>
</evidence>
<feature type="domain" description="HTH gntR-type" evidence="4">
    <location>
        <begin position="3"/>
        <end position="71"/>
    </location>
</feature>
<dbReference type="OrthoDB" id="457376at2"/>
<dbReference type="SUPFAM" id="SSF64288">
    <property type="entry name" value="Chorismate lyase-like"/>
    <property type="match status" value="1"/>
</dbReference>
<evidence type="ECO:0000313" key="6">
    <source>
        <dbReference type="Proteomes" id="UP000186890"/>
    </source>
</evidence>
<dbReference type="Pfam" id="PF07702">
    <property type="entry name" value="UTRA"/>
    <property type="match status" value="1"/>
</dbReference>
<keyword evidence="2" id="KW-0238">DNA-binding</keyword>
<evidence type="ECO:0000313" key="5">
    <source>
        <dbReference type="EMBL" id="OLF49007.1"/>
    </source>
</evidence>
<name>A0A1Q8EB36_9STRE</name>
<dbReference type="InterPro" id="IPR011663">
    <property type="entry name" value="UTRA"/>
</dbReference>
<dbReference type="AlphaFoldDB" id="A0A1Q8EB36"/>
<dbReference type="PANTHER" id="PTHR44846:SF17">
    <property type="entry name" value="GNTR-FAMILY TRANSCRIPTIONAL REGULATOR"/>
    <property type="match status" value="1"/>
</dbReference>
<dbReference type="InterPro" id="IPR000524">
    <property type="entry name" value="Tscrpt_reg_HTH_GntR"/>
</dbReference>
<keyword evidence="3" id="KW-0804">Transcription</keyword>
<keyword evidence="1" id="KW-0805">Transcription regulation</keyword>
<evidence type="ECO:0000259" key="4">
    <source>
        <dbReference type="PROSITE" id="PS50949"/>
    </source>
</evidence>
<dbReference type="InterPro" id="IPR050679">
    <property type="entry name" value="Bact_HTH_transcr_reg"/>
</dbReference>
<dbReference type="InterPro" id="IPR036388">
    <property type="entry name" value="WH-like_DNA-bd_sf"/>
</dbReference>
<proteinExistence type="predicted"/>
<dbReference type="SMART" id="SM00866">
    <property type="entry name" value="UTRA"/>
    <property type="match status" value="1"/>
</dbReference>
<evidence type="ECO:0000256" key="2">
    <source>
        <dbReference type="ARBA" id="ARBA00023125"/>
    </source>
</evidence>
<dbReference type="InterPro" id="IPR036390">
    <property type="entry name" value="WH_DNA-bd_sf"/>
</dbReference>
<dbReference type="Gene3D" id="3.40.1410.10">
    <property type="entry name" value="Chorismate lyase-like"/>
    <property type="match status" value="1"/>
</dbReference>
<reference evidence="6" key="1">
    <citation type="submission" date="2016-12" db="EMBL/GenBank/DDBJ databases">
        <authorList>
            <person name="Gulvik C.A."/>
        </authorList>
    </citation>
    <scope>NUCLEOTIDE SEQUENCE [LARGE SCALE GENOMIC DNA]</scope>
    <source>
        <strain evidence="6">NED12-00049-6B</strain>
    </source>
</reference>
<protein>
    <submittedName>
        <fullName evidence="5">GntR family transcriptional regulator</fullName>
    </submittedName>
</protein>
<dbReference type="EMBL" id="MSJM01000001">
    <property type="protein sequence ID" value="OLF49007.1"/>
    <property type="molecule type" value="Genomic_DNA"/>
</dbReference>
<dbReference type="Gene3D" id="1.10.10.10">
    <property type="entry name" value="Winged helix-like DNA-binding domain superfamily/Winged helix DNA-binding domain"/>
    <property type="match status" value="1"/>
</dbReference>